<reference evidence="3" key="1">
    <citation type="submission" date="2022-07" db="EMBL/GenBank/DDBJ databases">
        <title>Genome Sequence of Leucocoprinus birnbaumii.</title>
        <authorList>
            <person name="Buettner E."/>
        </authorList>
    </citation>
    <scope>NUCLEOTIDE SEQUENCE</scope>
    <source>
        <strain evidence="3">VT141</strain>
    </source>
</reference>
<keyword evidence="2" id="KW-0812">Transmembrane</keyword>
<feature type="compositionally biased region" description="Low complexity" evidence="1">
    <location>
        <begin position="155"/>
        <end position="166"/>
    </location>
</feature>
<dbReference type="AlphaFoldDB" id="A0AAD5VE94"/>
<evidence type="ECO:0000256" key="2">
    <source>
        <dbReference type="SAM" id="Phobius"/>
    </source>
</evidence>
<feature type="compositionally biased region" description="Polar residues" evidence="1">
    <location>
        <begin position="206"/>
        <end position="223"/>
    </location>
</feature>
<feature type="transmembrane region" description="Helical" evidence="2">
    <location>
        <begin position="717"/>
        <end position="739"/>
    </location>
</feature>
<feature type="transmembrane region" description="Helical" evidence="2">
    <location>
        <begin position="771"/>
        <end position="797"/>
    </location>
</feature>
<accession>A0AAD5VE94</accession>
<feature type="region of interest" description="Disordered" evidence="1">
    <location>
        <begin position="181"/>
        <end position="329"/>
    </location>
</feature>
<comment type="caution">
    <text evidence="3">The sequence shown here is derived from an EMBL/GenBank/DDBJ whole genome shotgun (WGS) entry which is preliminary data.</text>
</comment>
<protein>
    <submittedName>
        <fullName evidence="3">Uncharacterized protein</fullName>
    </submittedName>
</protein>
<keyword evidence="2" id="KW-0472">Membrane</keyword>
<dbReference type="EMBL" id="JANIEX010001985">
    <property type="protein sequence ID" value="KAJ3552907.1"/>
    <property type="molecule type" value="Genomic_DNA"/>
</dbReference>
<keyword evidence="2" id="KW-1133">Transmembrane helix</keyword>
<dbReference type="Proteomes" id="UP001213000">
    <property type="component" value="Unassembled WGS sequence"/>
</dbReference>
<feature type="transmembrane region" description="Helical" evidence="2">
    <location>
        <begin position="803"/>
        <end position="827"/>
    </location>
</feature>
<evidence type="ECO:0000313" key="3">
    <source>
        <dbReference type="EMBL" id="KAJ3552907.1"/>
    </source>
</evidence>
<proteinExistence type="predicted"/>
<feature type="region of interest" description="Disordered" evidence="1">
    <location>
        <begin position="98"/>
        <end position="169"/>
    </location>
</feature>
<evidence type="ECO:0000256" key="1">
    <source>
        <dbReference type="SAM" id="MobiDB-lite"/>
    </source>
</evidence>
<sequence length="887" mass="99912">MFLNPKLGAQNYYDWSLGYEHVFIPPVCLPYRDTSFQHTPMPSGNDNTISITILRLLRHLCLIFIRIGKILWSQAAHVLVKFIQRFLKQLSSPFISNQIYPRPKAPDTTKGGNSSHLRGQDATGARPAQSQKHATPTEPLAFSLLPRSSRDRVATPPTRSGTPSSSVDVQSLYSDRISIMLQPPQSPSTLNSPTAAIGGIELEDPGSSSPRSSIQHLGSQTNGILAESHLDAPRRSIARPTSTNSRPRSISPGGRSSISGRPPSSYSQFHPHVPSKLGLSRPQTPTKPALSLRPIPSRISLASRTSRVSARFDRPSSVIREPEPEPLPIIEPEDLPEHFEDPEERIWPIAPEDTWRYQRRIFASKKARDITLKPMTMRFEAPWNPEGWQPIVHPEGQMYFWHSEKRVLTEAYLYDKTLYGHIEEHLATLEEFIDRLSLRRILVSHDLVLDLQPDGGGNYYCGYYFANHKERSVFWLQPCLASQVSQWNPEAGHKSKLHLKHAIETQYWYTISSLGTCIIRADGEPDNRYHCAMFPTTFDLKIEHTIELRDTLLHYIADSMLSSTSIAPYRHDDLNKMLSWVNGLEKNIATASVGSTSMLARLMQVFTRERFLHFYGEPAVRLYRGVSVYGTVRKRTPLIRLISPILFAAPLQHLIALEQIWVDEIVHDPTWKVLIEKFNKQWEEFILFATVMLNANVALLSVQTLDTNDPLDSRKPAQIAAYLSIVASIGSILIGLLLIKMNRIRLTETAPDALRFLDSYASKVVGLEMLAILYSLPFAFLMWGMIGFLFAFCFLVFQDTTLVTRSVVGVACVITGLAVAWCIWIGWDKTIHLQPEVVEPTMTISVPEYDELDEAHSGSDKASTHPQDTAHHGLSIVASWNRTATAV</sequence>
<name>A0AAD5VE94_9AGAR</name>
<feature type="compositionally biased region" description="Low complexity" evidence="1">
    <location>
        <begin position="245"/>
        <end position="265"/>
    </location>
</feature>
<gene>
    <name evidence="3" type="ORF">NP233_g12767</name>
</gene>
<organism evidence="3 4">
    <name type="scientific">Leucocoprinus birnbaumii</name>
    <dbReference type="NCBI Taxonomy" id="56174"/>
    <lineage>
        <taxon>Eukaryota</taxon>
        <taxon>Fungi</taxon>
        <taxon>Dikarya</taxon>
        <taxon>Basidiomycota</taxon>
        <taxon>Agaricomycotina</taxon>
        <taxon>Agaricomycetes</taxon>
        <taxon>Agaricomycetidae</taxon>
        <taxon>Agaricales</taxon>
        <taxon>Agaricineae</taxon>
        <taxon>Agaricaceae</taxon>
        <taxon>Leucocoprinus</taxon>
    </lineage>
</organism>
<evidence type="ECO:0000313" key="4">
    <source>
        <dbReference type="Proteomes" id="UP001213000"/>
    </source>
</evidence>
<keyword evidence="4" id="KW-1185">Reference proteome</keyword>